<keyword evidence="2 5" id="KW-0812">Transmembrane</keyword>
<feature type="transmembrane region" description="Helical" evidence="5">
    <location>
        <begin position="115"/>
        <end position="138"/>
    </location>
</feature>
<evidence type="ECO:0000256" key="3">
    <source>
        <dbReference type="ARBA" id="ARBA00022989"/>
    </source>
</evidence>
<protein>
    <submittedName>
        <fullName evidence="7">ABC-2 type transporter</fullName>
    </submittedName>
</protein>
<feature type="transmembrane region" description="Helical" evidence="5">
    <location>
        <begin position="34"/>
        <end position="50"/>
    </location>
</feature>
<sequence length="226" mass="25032">MTEPMLYLFAFGAGLGPMIGSFVYLEKTVTYPQFLGPGMIAVAVLFQSFFEGAYSSFVRLSFQKTWQALLTAPLSFTDVFLGDWLWAATKGVIGGLVTGLVVIAFGLYPPSALLFSLPILVLAALLFGACGLVTAGIVRTIDQVNLPTFLFILPMFTLCGTYFPRTNLPQAARWLAEALPLSAIVDFLRWPIGLQNYWPWQLGWLLVLGALAVSWAWRAIYRRIYL</sequence>
<keyword evidence="8" id="KW-1185">Reference proteome</keyword>
<dbReference type="KEGG" id="glj:GKIL_2370"/>
<dbReference type="STRING" id="1183438.GKIL_2370"/>
<organism evidence="7 8">
    <name type="scientific">Gloeobacter kilaueensis (strain ATCC BAA-2537 / CCAP 1431/1 / ULC 316 / JS1)</name>
    <dbReference type="NCBI Taxonomy" id="1183438"/>
    <lineage>
        <taxon>Bacteria</taxon>
        <taxon>Bacillati</taxon>
        <taxon>Cyanobacteriota</taxon>
        <taxon>Cyanophyceae</taxon>
        <taxon>Gloeobacterales</taxon>
        <taxon>Gloeobacteraceae</taxon>
        <taxon>Gloeobacter</taxon>
    </lineage>
</organism>
<evidence type="ECO:0000313" key="7">
    <source>
        <dbReference type="EMBL" id="AGY58616.1"/>
    </source>
</evidence>
<dbReference type="eggNOG" id="COG0842">
    <property type="taxonomic scope" value="Bacteria"/>
</dbReference>
<comment type="subcellular location">
    <subcellularLocation>
        <location evidence="1">Membrane</location>
        <topology evidence="1">Multi-pass membrane protein</topology>
    </subcellularLocation>
</comment>
<dbReference type="EMBL" id="CP003587">
    <property type="protein sequence ID" value="AGY58616.1"/>
    <property type="molecule type" value="Genomic_DNA"/>
</dbReference>
<proteinExistence type="predicted"/>
<evidence type="ECO:0000256" key="4">
    <source>
        <dbReference type="ARBA" id="ARBA00023136"/>
    </source>
</evidence>
<evidence type="ECO:0000256" key="2">
    <source>
        <dbReference type="ARBA" id="ARBA00022692"/>
    </source>
</evidence>
<dbReference type="Pfam" id="PF01061">
    <property type="entry name" value="ABC2_membrane"/>
    <property type="match status" value="1"/>
</dbReference>
<keyword evidence="3 5" id="KW-1133">Transmembrane helix</keyword>
<feature type="domain" description="ABC-2 type transporter transmembrane" evidence="6">
    <location>
        <begin position="7"/>
        <end position="190"/>
    </location>
</feature>
<feature type="transmembrane region" description="Helical" evidence="5">
    <location>
        <begin position="144"/>
        <end position="163"/>
    </location>
</feature>
<dbReference type="Proteomes" id="UP000017396">
    <property type="component" value="Chromosome"/>
</dbReference>
<dbReference type="GO" id="GO:0043190">
    <property type="term" value="C:ATP-binding cassette (ABC) transporter complex"/>
    <property type="evidence" value="ECO:0007669"/>
    <property type="project" value="InterPro"/>
</dbReference>
<dbReference type="InterPro" id="IPR000412">
    <property type="entry name" value="ABC_2_transport"/>
</dbReference>
<dbReference type="PATRIC" id="fig|1183438.3.peg.2328"/>
<keyword evidence="4 5" id="KW-0472">Membrane</keyword>
<dbReference type="InterPro" id="IPR013525">
    <property type="entry name" value="ABC2_TM"/>
</dbReference>
<name>U5QI52_GLOK1</name>
<evidence type="ECO:0000256" key="5">
    <source>
        <dbReference type="SAM" id="Phobius"/>
    </source>
</evidence>
<dbReference type="AlphaFoldDB" id="U5QI52"/>
<reference evidence="7 8" key="1">
    <citation type="journal article" date="2013" name="PLoS ONE">
        <title>Cultivation and Complete Genome Sequencing of Gloeobacter kilaueensis sp. nov., from a Lava Cave in Kilauea Caldera, Hawai'i.</title>
        <authorList>
            <person name="Saw J.H."/>
            <person name="Schatz M."/>
            <person name="Brown M.V."/>
            <person name="Kunkel D.D."/>
            <person name="Foster J.S."/>
            <person name="Shick H."/>
            <person name="Christensen S."/>
            <person name="Hou S."/>
            <person name="Wan X."/>
            <person name="Donachie S.P."/>
        </authorList>
    </citation>
    <scope>NUCLEOTIDE SEQUENCE [LARGE SCALE GENOMIC DNA]</scope>
    <source>
        <strain evidence="8">JS</strain>
    </source>
</reference>
<dbReference type="GO" id="GO:0140359">
    <property type="term" value="F:ABC-type transporter activity"/>
    <property type="evidence" value="ECO:0007669"/>
    <property type="project" value="InterPro"/>
</dbReference>
<feature type="transmembrane region" description="Helical" evidence="5">
    <location>
        <begin position="6"/>
        <end position="25"/>
    </location>
</feature>
<feature type="transmembrane region" description="Helical" evidence="5">
    <location>
        <begin position="198"/>
        <end position="217"/>
    </location>
</feature>
<dbReference type="InterPro" id="IPR051784">
    <property type="entry name" value="Nod_factor_ABC_transporter"/>
</dbReference>
<feature type="transmembrane region" description="Helical" evidence="5">
    <location>
        <begin position="84"/>
        <end position="108"/>
    </location>
</feature>
<dbReference type="PIRSF" id="PIRSF006648">
    <property type="entry name" value="DrrB"/>
    <property type="match status" value="1"/>
</dbReference>
<dbReference type="PANTHER" id="PTHR43229">
    <property type="entry name" value="NODULATION PROTEIN J"/>
    <property type="match status" value="1"/>
</dbReference>
<gene>
    <name evidence="7" type="primary">nodJ</name>
    <name evidence="7" type="ORF">GKIL_2370</name>
</gene>
<evidence type="ECO:0000259" key="6">
    <source>
        <dbReference type="Pfam" id="PF01061"/>
    </source>
</evidence>
<evidence type="ECO:0000313" key="8">
    <source>
        <dbReference type="Proteomes" id="UP000017396"/>
    </source>
</evidence>
<dbReference type="HOGENOM" id="CLU_039483_3_1_3"/>
<dbReference type="PRINTS" id="PR00164">
    <property type="entry name" value="ABC2TRNSPORT"/>
</dbReference>
<dbReference type="PANTHER" id="PTHR43229:SF2">
    <property type="entry name" value="NODULATION PROTEIN J"/>
    <property type="match status" value="1"/>
</dbReference>
<evidence type="ECO:0000256" key="1">
    <source>
        <dbReference type="ARBA" id="ARBA00004141"/>
    </source>
</evidence>
<accession>U5QI52</accession>